<protein>
    <recommendedName>
        <fullName evidence="3">Kinesin motor domain-containing protein</fullName>
    </recommendedName>
</protein>
<keyword evidence="1" id="KW-0547">Nucleotide-binding</keyword>
<keyword evidence="5" id="KW-1185">Reference proteome</keyword>
<keyword evidence="2" id="KW-0067">ATP-binding</keyword>
<dbReference type="Pfam" id="PF00225">
    <property type="entry name" value="Kinesin"/>
    <property type="match status" value="1"/>
</dbReference>
<dbReference type="GO" id="GO:0005524">
    <property type="term" value="F:ATP binding"/>
    <property type="evidence" value="ECO:0007669"/>
    <property type="project" value="UniProtKB-KW"/>
</dbReference>
<evidence type="ECO:0000313" key="5">
    <source>
        <dbReference type="Proteomes" id="UP000078200"/>
    </source>
</evidence>
<accession>A0A1A9UVT4</accession>
<dbReference type="GO" id="GO:0008017">
    <property type="term" value="F:microtubule binding"/>
    <property type="evidence" value="ECO:0007669"/>
    <property type="project" value="InterPro"/>
</dbReference>
<reference evidence="4" key="1">
    <citation type="submission" date="2020-05" db="UniProtKB">
        <authorList>
            <consortium name="EnsemblMetazoa"/>
        </authorList>
    </citation>
    <scope>IDENTIFICATION</scope>
    <source>
        <strain evidence="4">TTRI</strain>
    </source>
</reference>
<dbReference type="SUPFAM" id="SSF52540">
    <property type="entry name" value="P-loop containing nucleoside triphosphate hydrolases"/>
    <property type="match status" value="1"/>
</dbReference>
<dbReference type="EnsemblMetazoa" id="GAUT017406-RA">
    <property type="protein sequence ID" value="GAUT017406-PA"/>
    <property type="gene ID" value="GAUT017406"/>
</dbReference>
<dbReference type="GO" id="GO:0003777">
    <property type="term" value="F:microtubule motor activity"/>
    <property type="evidence" value="ECO:0007669"/>
    <property type="project" value="InterPro"/>
</dbReference>
<organism evidence="4 5">
    <name type="scientific">Glossina austeni</name>
    <name type="common">Savannah tsetse fly</name>
    <dbReference type="NCBI Taxonomy" id="7395"/>
    <lineage>
        <taxon>Eukaryota</taxon>
        <taxon>Metazoa</taxon>
        <taxon>Ecdysozoa</taxon>
        <taxon>Arthropoda</taxon>
        <taxon>Hexapoda</taxon>
        <taxon>Insecta</taxon>
        <taxon>Pterygota</taxon>
        <taxon>Neoptera</taxon>
        <taxon>Endopterygota</taxon>
        <taxon>Diptera</taxon>
        <taxon>Brachycera</taxon>
        <taxon>Muscomorpha</taxon>
        <taxon>Hippoboscoidea</taxon>
        <taxon>Glossinidae</taxon>
        <taxon>Glossina</taxon>
    </lineage>
</organism>
<dbReference type="InterPro" id="IPR036961">
    <property type="entry name" value="Kinesin_motor_dom_sf"/>
</dbReference>
<evidence type="ECO:0000256" key="1">
    <source>
        <dbReference type="ARBA" id="ARBA00022741"/>
    </source>
</evidence>
<sequence length="233" mass="26934">MLSADDIFNLHVNQHKIHEKCIGQGIVEEENFTALTYETSESGKTFALPGDDHNPGIISSYFKNVFGLYEGRTYPHPSIKTINGRITTVKDHVIAKENLMRKTILAQDLELESQFLPKGPVCPLMMRIYWLGEHLSRFIIKKKTHDLLATESDAPKYGVQLKVFRKNFCLETTKLLRYGKKMLKYETSINPNSSRPQYKGHILIYVNKKMPPRRIHINFVIKPTLERSIEQEC</sequence>
<proteinExistence type="predicted"/>
<evidence type="ECO:0000256" key="2">
    <source>
        <dbReference type="ARBA" id="ARBA00022840"/>
    </source>
</evidence>
<dbReference type="InterPro" id="IPR001752">
    <property type="entry name" value="Kinesin_motor_dom"/>
</dbReference>
<dbReference type="AlphaFoldDB" id="A0A1A9UVT4"/>
<dbReference type="VEuPathDB" id="VectorBase:GAUT017406"/>
<dbReference type="Gene3D" id="3.40.850.10">
    <property type="entry name" value="Kinesin motor domain"/>
    <property type="match status" value="1"/>
</dbReference>
<dbReference type="InterPro" id="IPR027417">
    <property type="entry name" value="P-loop_NTPase"/>
</dbReference>
<name>A0A1A9UVT4_GLOAU</name>
<dbReference type="STRING" id="7395.A0A1A9UVT4"/>
<evidence type="ECO:0000259" key="3">
    <source>
        <dbReference type="Pfam" id="PF00225"/>
    </source>
</evidence>
<feature type="domain" description="Kinesin motor" evidence="3">
    <location>
        <begin position="5"/>
        <end position="74"/>
    </location>
</feature>
<dbReference type="GO" id="GO:0007018">
    <property type="term" value="P:microtubule-based movement"/>
    <property type="evidence" value="ECO:0007669"/>
    <property type="project" value="InterPro"/>
</dbReference>
<evidence type="ECO:0000313" key="4">
    <source>
        <dbReference type="EnsemblMetazoa" id="GAUT017406-PA"/>
    </source>
</evidence>
<dbReference type="Proteomes" id="UP000078200">
    <property type="component" value="Unassembled WGS sequence"/>
</dbReference>